<sequence>MGAMRVLLVPTLGPLHLLHPRYNAMTLLELTRAFAPDRVLLASYSPEGLAEGLWRAKDELGLFHLLPWAEANGIPVEALGQDAEALQGEAERFREYLGSLEKGKAYLEEAARLDEMLQALLTRPLTPEALGSEPVLLKLRAYTEAVARLFGEGPATGFREARMRGVAKALRALPEGRYVVWVDVLDYPVLAGLLPEAERPRRHEPTEAERHRAVLDRAWRLEEGDDWGGLVAQLQEVGNAEAQYLAAQIYLAAGRVEAAQAILEDLIHKEFQHPAYLPGYVLARLGQVQDLLGDRQAALRAYRTVLALSWAPEAAREIALAGVRTPFRVERG</sequence>
<proteinExistence type="predicted"/>
<dbReference type="SUPFAM" id="SSF48452">
    <property type="entry name" value="TPR-like"/>
    <property type="match status" value="1"/>
</dbReference>
<dbReference type="HOGENOM" id="CLU_075028_0_0_0"/>
<keyword evidence="2" id="KW-1185">Reference proteome</keyword>
<accession>F2NQQ1</accession>
<organism evidence="1 2">
    <name type="scientific">Marinithermus hydrothermalis (strain DSM 14884 / JCM 11576 / T1)</name>
    <dbReference type="NCBI Taxonomy" id="869210"/>
    <lineage>
        <taxon>Bacteria</taxon>
        <taxon>Thermotogati</taxon>
        <taxon>Deinococcota</taxon>
        <taxon>Deinococci</taxon>
        <taxon>Thermales</taxon>
        <taxon>Thermaceae</taxon>
        <taxon>Marinithermus</taxon>
    </lineage>
</organism>
<dbReference type="eggNOG" id="ENOG502ZAZF">
    <property type="taxonomic scope" value="Bacteria"/>
</dbReference>
<name>F2NQQ1_MARHT</name>
<dbReference type="RefSeq" id="WP_013704312.1">
    <property type="nucleotide sequence ID" value="NC_015387.1"/>
</dbReference>
<evidence type="ECO:0000313" key="2">
    <source>
        <dbReference type="Proteomes" id="UP000007030"/>
    </source>
</evidence>
<dbReference type="InterPro" id="IPR011990">
    <property type="entry name" value="TPR-like_helical_dom_sf"/>
</dbReference>
<reference evidence="1 2" key="1">
    <citation type="journal article" date="2012" name="Stand. Genomic Sci.">
        <title>Complete genome sequence of the aerobic, heterotroph Marinithermus hydrothermalis type strain (T1(T)) from a deep-sea hydrothermal vent chimney.</title>
        <authorList>
            <person name="Copeland A."/>
            <person name="Gu W."/>
            <person name="Yasawong M."/>
            <person name="Lapidus A."/>
            <person name="Lucas S."/>
            <person name="Deshpande S."/>
            <person name="Pagani I."/>
            <person name="Tapia R."/>
            <person name="Cheng J.F."/>
            <person name="Goodwin L.A."/>
            <person name="Pitluck S."/>
            <person name="Liolios K."/>
            <person name="Ivanova N."/>
            <person name="Mavromatis K."/>
            <person name="Mikhailova N."/>
            <person name="Pati A."/>
            <person name="Chen A."/>
            <person name="Palaniappan K."/>
            <person name="Land M."/>
            <person name="Pan C."/>
            <person name="Brambilla E.M."/>
            <person name="Rohde M."/>
            <person name="Tindall B.J."/>
            <person name="Sikorski J."/>
            <person name="Goker M."/>
            <person name="Detter J.C."/>
            <person name="Bristow J."/>
            <person name="Eisen J.A."/>
            <person name="Markowitz V."/>
            <person name="Hugenholtz P."/>
            <person name="Kyrpides N.C."/>
            <person name="Klenk H.P."/>
            <person name="Woyke T."/>
        </authorList>
    </citation>
    <scope>NUCLEOTIDE SEQUENCE [LARGE SCALE GENOMIC DNA]</scope>
    <source>
        <strain evidence="2">DSM 14884 / JCM 11576 / T1</strain>
    </source>
</reference>
<dbReference type="STRING" id="869210.Marky_1530"/>
<dbReference type="AlphaFoldDB" id="F2NQQ1"/>
<dbReference type="EMBL" id="CP002630">
    <property type="protein sequence ID" value="AEB12265.1"/>
    <property type="molecule type" value="Genomic_DNA"/>
</dbReference>
<dbReference type="Proteomes" id="UP000007030">
    <property type="component" value="Chromosome"/>
</dbReference>
<evidence type="ECO:0000313" key="1">
    <source>
        <dbReference type="EMBL" id="AEB12265.1"/>
    </source>
</evidence>
<dbReference type="Gene3D" id="1.25.40.10">
    <property type="entry name" value="Tetratricopeptide repeat domain"/>
    <property type="match status" value="1"/>
</dbReference>
<dbReference type="Pfam" id="PF14559">
    <property type="entry name" value="TPR_19"/>
    <property type="match status" value="1"/>
</dbReference>
<dbReference type="KEGG" id="mhd:Marky_1530"/>
<gene>
    <name evidence="1" type="ordered locus">Marky_1530</name>
</gene>
<protein>
    <submittedName>
        <fullName evidence="1">Uncharacterized protein</fullName>
    </submittedName>
</protein>